<gene>
    <name evidence="3" type="ORF">CTOB1V02_LOCUS5904</name>
</gene>
<dbReference type="EMBL" id="OB661344">
    <property type="protein sequence ID" value="CAD7228012.1"/>
    <property type="molecule type" value="Genomic_DNA"/>
</dbReference>
<feature type="signal peptide" evidence="2">
    <location>
        <begin position="1"/>
        <end position="15"/>
    </location>
</feature>
<name>A0A7R8ZQM7_9CRUS</name>
<feature type="compositionally biased region" description="Basic and acidic residues" evidence="1">
    <location>
        <begin position="143"/>
        <end position="163"/>
    </location>
</feature>
<evidence type="ECO:0000313" key="3">
    <source>
        <dbReference type="EMBL" id="CAD7228012.1"/>
    </source>
</evidence>
<feature type="chain" id="PRO_5043389034" evidence="2">
    <location>
        <begin position="16"/>
        <end position="163"/>
    </location>
</feature>
<reference evidence="3" key="1">
    <citation type="submission" date="2020-11" db="EMBL/GenBank/DDBJ databases">
        <authorList>
            <person name="Tran Van P."/>
        </authorList>
    </citation>
    <scope>NUCLEOTIDE SEQUENCE</scope>
</reference>
<feature type="region of interest" description="Disordered" evidence="1">
    <location>
        <begin position="97"/>
        <end position="163"/>
    </location>
</feature>
<evidence type="ECO:0000256" key="1">
    <source>
        <dbReference type="SAM" id="MobiDB-lite"/>
    </source>
</evidence>
<protein>
    <submittedName>
        <fullName evidence="3">Uncharacterized protein</fullName>
    </submittedName>
</protein>
<proteinExistence type="predicted"/>
<dbReference type="AlphaFoldDB" id="A0A7R8ZQM7"/>
<sequence length="163" mass="18183">MLLILGVLLSASVWASVSMPFYDYDYDYSYYDELDRTLSHAQQLSSFDQFGRALNLPSLNIFDPRTRGRSRFRSNIQYQPKFGPTFNKIVINKEGEEAAEVTAEGTMANKTKPRGGDDDDDDGGGPSATMTIRLKLEVAGTEVKAEAGDKEEAEKEEKPEVNE</sequence>
<organism evidence="3">
    <name type="scientific">Cyprideis torosa</name>
    <dbReference type="NCBI Taxonomy" id="163714"/>
    <lineage>
        <taxon>Eukaryota</taxon>
        <taxon>Metazoa</taxon>
        <taxon>Ecdysozoa</taxon>
        <taxon>Arthropoda</taxon>
        <taxon>Crustacea</taxon>
        <taxon>Oligostraca</taxon>
        <taxon>Ostracoda</taxon>
        <taxon>Podocopa</taxon>
        <taxon>Podocopida</taxon>
        <taxon>Cytherocopina</taxon>
        <taxon>Cytheroidea</taxon>
        <taxon>Cytherideidae</taxon>
        <taxon>Cyprideis</taxon>
    </lineage>
</organism>
<evidence type="ECO:0000256" key="2">
    <source>
        <dbReference type="SAM" id="SignalP"/>
    </source>
</evidence>
<accession>A0A7R8ZQM7</accession>
<keyword evidence="2" id="KW-0732">Signal</keyword>